<evidence type="ECO:0000256" key="2">
    <source>
        <dbReference type="ARBA" id="ARBA00012425"/>
    </source>
</evidence>
<reference evidence="13" key="1">
    <citation type="submission" date="2023-03" db="EMBL/GenBank/DDBJ databases">
        <authorList>
            <person name="Steffen K."/>
            <person name="Cardenas P."/>
        </authorList>
    </citation>
    <scope>NUCLEOTIDE SEQUENCE</scope>
</reference>
<comment type="catalytic activity">
    <reaction evidence="9">
        <text>L-seryl-[protein] + ATP = O-phospho-L-seryl-[protein] + ADP + H(+)</text>
        <dbReference type="Rhea" id="RHEA:17989"/>
        <dbReference type="Rhea" id="RHEA-COMP:9863"/>
        <dbReference type="Rhea" id="RHEA-COMP:11604"/>
        <dbReference type="ChEBI" id="CHEBI:15378"/>
        <dbReference type="ChEBI" id="CHEBI:29999"/>
        <dbReference type="ChEBI" id="CHEBI:30616"/>
        <dbReference type="ChEBI" id="CHEBI:83421"/>
        <dbReference type="ChEBI" id="CHEBI:456216"/>
        <dbReference type="EC" id="2.7.11.22"/>
    </reaction>
</comment>
<accession>A0AA35WL53</accession>
<dbReference type="Pfam" id="PF00069">
    <property type="entry name" value="Pkinase"/>
    <property type="match status" value="1"/>
</dbReference>
<feature type="binding site" evidence="10">
    <location>
        <position position="66"/>
    </location>
    <ligand>
        <name>ATP</name>
        <dbReference type="ChEBI" id="CHEBI:30616"/>
    </ligand>
</feature>
<evidence type="ECO:0000256" key="4">
    <source>
        <dbReference type="ARBA" id="ARBA00022679"/>
    </source>
</evidence>
<evidence type="ECO:0000259" key="12">
    <source>
        <dbReference type="PROSITE" id="PS50011"/>
    </source>
</evidence>
<evidence type="ECO:0000256" key="11">
    <source>
        <dbReference type="RuleBase" id="RU000304"/>
    </source>
</evidence>
<keyword evidence="5 10" id="KW-0547">Nucleotide-binding</keyword>
<dbReference type="PANTHER" id="PTHR24056">
    <property type="entry name" value="CELL DIVISION PROTEIN KINASE"/>
    <property type="match status" value="1"/>
</dbReference>
<sequence>MAAKSLPKHVVLCPVALEQQSIPQYEILGVCRSVSDYEKLNRVGEGTYGIVYCARDLRSGEVVALKKIRMDREKEGLPICSVREIGLLMKLKHRNIVELRDVVVGKDLDNMFLVMQYCEQDIASLIDNMKVPFTESQVKCIMIQLLDGLEYLHQNYIIHRDLKVSNLLLTDKGCLKIADFGLGRCSGYPSKQLTPTVVSLWYRAPELLFGLSTYTSALDMWAAGCIFGELLSNKPLLPGKSEQQMIDLIIKLLGTPNESIWPGYSLLPMAKQIILQTQPYNNLKQKFHWLSDAGSLLLNDLLTYDPEKRSTGRKSRKSLYFREKPLPIEPAMMPTYPHLRNTTPQVHRKLPAEKQPMGKIKV</sequence>
<evidence type="ECO:0000256" key="5">
    <source>
        <dbReference type="ARBA" id="ARBA00022741"/>
    </source>
</evidence>
<dbReference type="GO" id="GO:0007346">
    <property type="term" value="P:regulation of mitotic cell cycle"/>
    <property type="evidence" value="ECO:0007669"/>
    <property type="project" value="InterPro"/>
</dbReference>
<dbReference type="InterPro" id="IPR044093">
    <property type="entry name" value="STKc_CDK10"/>
</dbReference>
<organism evidence="13 14">
    <name type="scientific">Geodia barretti</name>
    <name type="common">Barrett's horny sponge</name>
    <dbReference type="NCBI Taxonomy" id="519541"/>
    <lineage>
        <taxon>Eukaryota</taxon>
        <taxon>Metazoa</taxon>
        <taxon>Porifera</taxon>
        <taxon>Demospongiae</taxon>
        <taxon>Heteroscleromorpha</taxon>
        <taxon>Tetractinellida</taxon>
        <taxon>Astrophorina</taxon>
        <taxon>Geodiidae</taxon>
        <taxon>Geodia</taxon>
    </lineage>
</organism>
<feature type="domain" description="Protein kinase" evidence="12">
    <location>
        <begin position="37"/>
        <end position="321"/>
    </location>
</feature>
<dbReference type="GO" id="GO:0004693">
    <property type="term" value="F:cyclin-dependent protein serine/threonine kinase activity"/>
    <property type="evidence" value="ECO:0007669"/>
    <property type="project" value="UniProtKB-EC"/>
</dbReference>
<gene>
    <name evidence="13" type="ORF">GBAR_LOCUS14722</name>
</gene>
<dbReference type="EC" id="2.7.11.22" evidence="2"/>
<dbReference type="Proteomes" id="UP001174909">
    <property type="component" value="Unassembled WGS sequence"/>
</dbReference>
<evidence type="ECO:0000313" key="13">
    <source>
        <dbReference type="EMBL" id="CAI8025493.1"/>
    </source>
</evidence>
<dbReference type="InterPro" id="IPR011009">
    <property type="entry name" value="Kinase-like_dom_sf"/>
</dbReference>
<keyword evidence="4" id="KW-0808">Transferase</keyword>
<keyword evidence="3 11" id="KW-0723">Serine/threonine-protein kinase</keyword>
<dbReference type="InterPro" id="IPR008271">
    <property type="entry name" value="Ser/Thr_kinase_AS"/>
</dbReference>
<dbReference type="PANTHER" id="PTHR24056:SF508">
    <property type="entry name" value="CYCLIN-DEPENDENT KINASE 10"/>
    <property type="match status" value="1"/>
</dbReference>
<dbReference type="CDD" id="cd07845">
    <property type="entry name" value="STKc_CDK10"/>
    <property type="match status" value="1"/>
</dbReference>
<dbReference type="SMART" id="SM00220">
    <property type="entry name" value="S_TKc"/>
    <property type="match status" value="1"/>
</dbReference>
<dbReference type="Gene3D" id="1.10.510.10">
    <property type="entry name" value="Transferase(Phosphotransferase) domain 1"/>
    <property type="match status" value="1"/>
</dbReference>
<dbReference type="InterPro" id="IPR050108">
    <property type="entry name" value="CDK"/>
</dbReference>
<keyword evidence="6 13" id="KW-0418">Kinase</keyword>
<comment type="catalytic activity">
    <reaction evidence="8">
        <text>L-threonyl-[protein] + ATP = O-phospho-L-threonyl-[protein] + ADP + H(+)</text>
        <dbReference type="Rhea" id="RHEA:46608"/>
        <dbReference type="Rhea" id="RHEA-COMP:11060"/>
        <dbReference type="Rhea" id="RHEA-COMP:11605"/>
        <dbReference type="ChEBI" id="CHEBI:15378"/>
        <dbReference type="ChEBI" id="CHEBI:30013"/>
        <dbReference type="ChEBI" id="CHEBI:30616"/>
        <dbReference type="ChEBI" id="CHEBI:61977"/>
        <dbReference type="ChEBI" id="CHEBI:456216"/>
        <dbReference type="EC" id="2.7.11.22"/>
    </reaction>
</comment>
<keyword evidence="14" id="KW-1185">Reference proteome</keyword>
<proteinExistence type="inferred from homology"/>
<evidence type="ECO:0000256" key="1">
    <source>
        <dbReference type="ARBA" id="ARBA00006485"/>
    </source>
</evidence>
<dbReference type="GO" id="GO:0005524">
    <property type="term" value="F:ATP binding"/>
    <property type="evidence" value="ECO:0007669"/>
    <property type="project" value="UniProtKB-UniRule"/>
</dbReference>
<dbReference type="InterPro" id="IPR000719">
    <property type="entry name" value="Prot_kinase_dom"/>
</dbReference>
<dbReference type="PROSITE" id="PS00107">
    <property type="entry name" value="PROTEIN_KINASE_ATP"/>
    <property type="match status" value="1"/>
</dbReference>
<dbReference type="GO" id="GO:0040019">
    <property type="term" value="P:positive regulation of embryonic development"/>
    <property type="evidence" value="ECO:0007669"/>
    <property type="project" value="UniProtKB-ARBA"/>
</dbReference>
<evidence type="ECO:0000256" key="6">
    <source>
        <dbReference type="ARBA" id="ARBA00022777"/>
    </source>
</evidence>
<dbReference type="InterPro" id="IPR017441">
    <property type="entry name" value="Protein_kinase_ATP_BS"/>
</dbReference>
<evidence type="ECO:0000256" key="3">
    <source>
        <dbReference type="ARBA" id="ARBA00022527"/>
    </source>
</evidence>
<evidence type="ECO:0000256" key="8">
    <source>
        <dbReference type="ARBA" id="ARBA00047811"/>
    </source>
</evidence>
<evidence type="ECO:0000313" key="14">
    <source>
        <dbReference type="Proteomes" id="UP001174909"/>
    </source>
</evidence>
<evidence type="ECO:0000256" key="9">
    <source>
        <dbReference type="ARBA" id="ARBA00048367"/>
    </source>
</evidence>
<comment type="similarity">
    <text evidence="1">Belongs to the protein kinase superfamily. CMGC Ser/Thr protein kinase family. CDC2/CDKX subfamily.</text>
</comment>
<dbReference type="PROSITE" id="PS00108">
    <property type="entry name" value="PROTEIN_KINASE_ST"/>
    <property type="match status" value="1"/>
</dbReference>
<name>A0AA35WL53_GEOBA</name>
<dbReference type="SUPFAM" id="SSF56112">
    <property type="entry name" value="Protein kinase-like (PK-like)"/>
    <property type="match status" value="1"/>
</dbReference>
<keyword evidence="7 10" id="KW-0067">ATP-binding</keyword>
<evidence type="ECO:0000256" key="7">
    <source>
        <dbReference type="ARBA" id="ARBA00022840"/>
    </source>
</evidence>
<dbReference type="FunFam" id="3.30.200.20:FF:000054">
    <property type="entry name" value="Cyclin-dependent kinase 11B"/>
    <property type="match status" value="1"/>
</dbReference>
<dbReference type="FunFam" id="1.10.510.10:FF:000533">
    <property type="entry name" value="cyclin-dependent kinase 10"/>
    <property type="match status" value="1"/>
</dbReference>
<dbReference type="EMBL" id="CASHTH010002154">
    <property type="protein sequence ID" value="CAI8025493.1"/>
    <property type="molecule type" value="Genomic_DNA"/>
</dbReference>
<dbReference type="PROSITE" id="PS50011">
    <property type="entry name" value="PROTEIN_KINASE_DOM"/>
    <property type="match status" value="1"/>
</dbReference>
<evidence type="ECO:0000256" key="10">
    <source>
        <dbReference type="PROSITE-ProRule" id="PRU10141"/>
    </source>
</evidence>
<dbReference type="Gene3D" id="3.30.200.20">
    <property type="entry name" value="Phosphorylase Kinase, domain 1"/>
    <property type="match status" value="1"/>
</dbReference>
<comment type="caution">
    <text evidence="13">The sequence shown here is derived from an EMBL/GenBank/DDBJ whole genome shotgun (WGS) entry which is preliminary data.</text>
</comment>
<protein>
    <recommendedName>
        <fullName evidence="2">cyclin-dependent kinase</fullName>
        <ecNumber evidence="2">2.7.11.22</ecNumber>
    </recommendedName>
</protein>
<dbReference type="GO" id="GO:0005634">
    <property type="term" value="C:nucleus"/>
    <property type="evidence" value="ECO:0007669"/>
    <property type="project" value="TreeGrafter"/>
</dbReference>
<dbReference type="AlphaFoldDB" id="A0AA35WL53"/>